<dbReference type="Proteomes" id="UP000321523">
    <property type="component" value="Unassembled WGS sequence"/>
</dbReference>
<dbReference type="EMBL" id="BJYZ01000006">
    <property type="protein sequence ID" value="GEO37202.1"/>
    <property type="molecule type" value="Genomic_DNA"/>
</dbReference>
<gene>
    <name evidence="2" type="ORF">SAE02_13500</name>
</gene>
<evidence type="ECO:0000313" key="3">
    <source>
        <dbReference type="Proteomes" id="UP000321523"/>
    </source>
</evidence>
<reference evidence="2 3" key="1">
    <citation type="submission" date="2019-07" db="EMBL/GenBank/DDBJ databases">
        <title>Whole genome shotgun sequence of Skermanella aerolata NBRC 106429.</title>
        <authorList>
            <person name="Hosoyama A."/>
            <person name="Uohara A."/>
            <person name="Ohji S."/>
            <person name="Ichikawa N."/>
        </authorList>
    </citation>
    <scope>NUCLEOTIDE SEQUENCE [LARGE SCALE GENOMIC DNA]</scope>
    <source>
        <strain evidence="2 3">NBRC 106429</strain>
    </source>
</reference>
<keyword evidence="3" id="KW-1185">Reference proteome</keyword>
<dbReference type="InterPro" id="IPR002686">
    <property type="entry name" value="Transposase_17"/>
</dbReference>
<dbReference type="PANTHER" id="PTHR36966">
    <property type="entry name" value="REP-ASSOCIATED TYROSINE TRANSPOSASE"/>
    <property type="match status" value="1"/>
</dbReference>
<evidence type="ECO:0000259" key="1">
    <source>
        <dbReference type="SMART" id="SM01321"/>
    </source>
</evidence>
<proteinExistence type="predicted"/>
<comment type="caution">
    <text evidence="2">The sequence shown here is derived from an EMBL/GenBank/DDBJ whole genome shotgun (WGS) entry which is preliminary data.</text>
</comment>
<dbReference type="SUPFAM" id="SSF143422">
    <property type="entry name" value="Transposase IS200-like"/>
    <property type="match status" value="1"/>
</dbReference>
<dbReference type="NCBIfam" id="NF047646">
    <property type="entry name" value="REP_Tyr_transpos"/>
    <property type="match status" value="1"/>
</dbReference>
<dbReference type="InterPro" id="IPR036515">
    <property type="entry name" value="Transposase_17_sf"/>
</dbReference>
<dbReference type="GO" id="GO:0006313">
    <property type="term" value="P:DNA transposition"/>
    <property type="evidence" value="ECO:0007669"/>
    <property type="project" value="InterPro"/>
</dbReference>
<evidence type="ECO:0000313" key="2">
    <source>
        <dbReference type="EMBL" id="GEO37202.1"/>
    </source>
</evidence>
<dbReference type="Gene3D" id="3.30.70.1290">
    <property type="entry name" value="Transposase IS200-like"/>
    <property type="match status" value="1"/>
</dbReference>
<organism evidence="2 3">
    <name type="scientific">Skermanella aerolata</name>
    <dbReference type="NCBI Taxonomy" id="393310"/>
    <lineage>
        <taxon>Bacteria</taxon>
        <taxon>Pseudomonadati</taxon>
        <taxon>Pseudomonadota</taxon>
        <taxon>Alphaproteobacteria</taxon>
        <taxon>Rhodospirillales</taxon>
        <taxon>Azospirillaceae</taxon>
        <taxon>Skermanella</taxon>
    </lineage>
</organism>
<dbReference type="GO" id="GO:0004803">
    <property type="term" value="F:transposase activity"/>
    <property type="evidence" value="ECO:0007669"/>
    <property type="project" value="InterPro"/>
</dbReference>
<accession>A0A512DL48</accession>
<sequence>MYYRRDFTPGGTYFFTVVTSERRPLLAGPGAVEILRGSFRTVMADYPFRIDAIVVLPDHLHTIWTLPEGDADYPFRWNRIKGRFTEVLSARIRPIWQNRYWEHRIRDDADFNHHVSYIHWNPVKHGLAQTPEEWAYSSYRFR</sequence>
<dbReference type="InterPro" id="IPR052715">
    <property type="entry name" value="RAYT_transposase"/>
</dbReference>
<dbReference type="AlphaFoldDB" id="A0A512DL48"/>
<dbReference type="PANTHER" id="PTHR36966:SF1">
    <property type="entry name" value="REP-ASSOCIATED TYROSINE TRANSPOSASE"/>
    <property type="match status" value="1"/>
</dbReference>
<dbReference type="GO" id="GO:0043565">
    <property type="term" value="F:sequence-specific DNA binding"/>
    <property type="evidence" value="ECO:0007669"/>
    <property type="project" value="TreeGrafter"/>
</dbReference>
<protein>
    <submittedName>
        <fullName evidence="2">Transposase</fullName>
    </submittedName>
</protein>
<dbReference type="SMART" id="SM01321">
    <property type="entry name" value="Y1_Tnp"/>
    <property type="match status" value="1"/>
</dbReference>
<name>A0A512DL48_9PROT</name>
<feature type="domain" description="Transposase IS200-like" evidence="1">
    <location>
        <begin position="8"/>
        <end position="121"/>
    </location>
</feature>